<dbReference type="AlphaFoldDB" id="A0A2L2SUL5"/>
<dbReference type="EMBL" id="LN649232">
    <property type="protein sequence ID" value="CEI42195.1"/>
    <property type="molecule type" value="Genomic_DNA"/>
</dbReference>
<reference evidence="2" key="1">
    <citation type="submission" date="2014-10" db="EMBL/GenBank/DDBJ databases">
        <authorList>
            <person name="King R."/>
        </authorList>
    </citation>
    <scope>NUCLEOTIDE SEQUENCE [LARGE SCALE GENOMIC DNA]</scope>
    <source>
        <strain evidence="2">A3/5</strain>
    </source>
</reference>
<proteinExistence type="predicted"/>
<sequence length="56" mass="6650">MCRRYIDRIWCSDCGNLLDQKFEYEYCKKSQGGVSCKDTKDYIRMPAMGCILRLED</sequence>
<dbReference type="Proteomes" id="UP000245910">
    <property type="component" value="Chromosome IIII"/>
</dbReference>
<protein>
    <submittedName>
        <fullName evidence="1">Uncharacterized protein</fullName>
    </submittedName>
</protein>
<keyword evidence="2" id="KW-1185">Reference proteome</keyword>
<evidence type="ECO:0000313" key="2">
    <source>
        <dbReference type="Proteomes" id="UP000245910"/>
    </source>
</evidence>
<name>A0A2L2SUL5_9HYPO</name>
<evidence type="ECO:0000313" key="1">
    <source>
        <dbReference type="EMBL" id="CEI42195.1"/>
    </source>
</evidence>
<organism evidence="1 2">
    <name type="scientific">Fusarium venenatum</name>
    <dbReference type="NCBI Taxonomy" id="56646"/>
    <lineage>
        <taxon>Eukaryota</taxon>
        <taxon>Fungi</taxon>
        <taxon>Dikarya</taxon>
        <taxon>Ascomycota</taxon>
        <taxon>Pezizomycotina</taxon>
        <taxon>Sordariomycetes</taxon>
        <taxon>Hypocreomycetidae</taxon>
        <taxon>Hypocreales</taxon>
        <taxon>Nectriaceae</taxon>
        <taxon>Fusarium</taxon>
    </lineage>
</organism>
<accession>A0A2L2SUL5</accession>